<reference evidence="1 2" key="1">
    <citation type="submission" date="2021-06" db="EMBL/GenBank/DDBJ databases">
        <title>Actinoplanes lichenicola sp. nov., and Actinoplanes ovalisporus sp. nov., isolated from lichen in Thailand.</title>
        <authorList>
            <person name="Saeng-In P."/>
            <person name="Kanchanasin P."/>
            <person name="Yuki M."/>
            <person name="Kudo T."/>
            <person name="Ohkuma M."/>
            <person name="Phongsopitanun W."/>
            <person name="Tanasupawat S."/>
        </authorList>
    </citation>
    <scope>NUCLEOTIDE SEQUENCE [LARGE SCALE GENOMIC DNA]</scope>
    <source>
        <strain evidence="1 2">NBRC 110975</strain>
    </source>
</reference>
<keyword evidence="2" id="KW-1185">Reference proteome</keyword>
<proteinExistence type="predicted"/>
<evidence type="ECO:0008006" key="3">
    <source>
        <dbReference type="Google" id="ProtNLM"/>
    </source>
</evidence>
<protein>
    <recommendedName>
        <fullName evidence="3">DUF1801 domain-containing protein</fullName>
    </recommendedName>
</protein>
<evidence type="ECO:0000313" key="1">
    <source>
        <dbReference type="EMBL" id="MBU2663737.1"/>
    </source>
</evidence>
<accession>A0ABS5YJY8</accession>
<name>A0ABS5YJY8_9ACTN</name>
<organism evidence="1 2">
    <name type="scientific">Paractinoplanes bogorensis</name>
    <dbReference type="NCBI Taxonomy" id="1610840"/>
    <lineage>
        <taxon>Bacteria</taxon>
        <taxon>Bacillati</taxon>
        <taxon>Actinomycetota</taxon>
        <taxon>Actinomycetes</taxon>
        <taxon>Micromonosporales</taxon>
        <taxon>Micromonosporaceae</taxon>
        <taxon>Paractinoplanes</taxon>
    </lineage>
</organism>
<evidence type="ECO:0000313" key="2">
    <source>
        <dbReference type="Proteomes" id="UP001519654"/>
    </source>
</evidence>
<dbReference type="Proteomes" id="UP001519654">
    <property type="component" value="Unassembled WGS sequence"/>
</dbReference>
<comment type="caution">
    <text evidence="1">The sequence shown here is derived from an EMBL/GenBank/DDBJ whole genome shotgun (WGS) entry which is preliminary data.</text>
</comment>
<sequence>MADDEIRARMGPLEVKSIVGGGLEDKRWTRAIESMHGPLTEFPGISDVPFNVTVTFLVPGEVWGPKFSGIRIGTFLGDYRSLVVQVALPAHPENDARAELLDLVDAAIARAEGWGRRKKLLDGGLAEARKAADRLRKSE</sequence>
<gene>
    <name evidence="1" type="ORF">KOI35_09475</name>
</gene>
<dbReference type="RefSeq" id="WP_215785716.1">
    <property type="nucleotide sequence ID" value="NZ_JAHKKG010000003.1"/>
</dbReference>
<dbReference type="EMBL" id="JAHKKG010000003">
    <property type="protein sequence ID" value="MBU2663737.1"/>
    <property type="molecule type" value="Genomic_DNA"/>
</dbReference>